<dbReference type="Proteomes" id="UP000006643">
    <property type="component" value="Unassembled WGS sequence"/>
</dbReference>
<dbReference type="HOGENOM" id="CLU_228314_0_0_1"/>
<proteinExistence type="predicted"/>
<evidence type="ECO:0000313" key="1">
    <source>
        <dbReference type="EMBL" id="EEY59489.1"/>
    </source>
</evidence>
<keyword evidence="2" id="KW-1185">Reference proteome</keyword>
<dbReference type="EMBL" id="DS028360">
    <property type="protein sequence ID" value="EEY59489.1"/>
    <property type="molecule type" value="Genomic_DNA"/>
</dbReference>
<evidence type="ECO:0000313" key="2">
    <source>
        <dbReference type="Proteomes" id="UP000006643"/>
    </source>
</evidence>
<dbReference type="OMA" id="FPKAMGK"/>
<dbReference type="RefSeq" id="XP_002895183.1">
    <property type="nucleotide sequence ID" value="XM_002895137.1"/>
</dbReference>
<reference evidence="2" key="1">
    <citation type="journal article" date="2009" name="Nature">
        <title>Genome sequence and analysis of the Irish potato famine pathogen Phytophthora infestans.</title>
        <authorList>
            <consortium name="The Broad Institute Genome Sequencing Platform"/>
            <person name="Haas B.J."/>
            <person name="Kamoun S."/>
            <person name="Zody M.C."/>
            <person name="Jiang R.H."/>
            <person name="Handsaker R.E."/>
            <person name="Cano L.M."/>
            <person name="Grabherr M."/>
            <person name="Kodira C.D."/>
            <person name="Raffaele S."/>
            <person name="Torto-Alalibo T."/>
            <person name="Bozkurt T.O."/>
            <person name="Ah-Fong A.M."/>
            <person name="Alvarado L."/>
            <person name="Anderson V.L."/>
            <person name="Armstrong M.R."/>
            <person name="Avrova A."/>
            <person name="Baxter L."/>
            <person name="Beynon J."/>
            <person name="Boevink P.C."/>
            <person name="Bollmann S.R."/>
            <person name="Bos J.I."/>
            <person name="Bulone V."/>
            <person name="Cai G."/>
            <person name="Cakir C."/>
            <person name="Carrington J.C."/>
            <person name="Chawner M."/>
            <person name="Conti L."/>
            <person name="Costanzo S."/>
            <person name="Ewan R."/>
            <person name="Fahlgren N."/>
            <person name="Fischbach M.A."/>
            <person name="Fugelstad J."/>
            <person name="Gilroy E.M."/>
            <person name="Gnerre S."/>
            <person name="Green P.J."/>
            <person name="Grenville-Briggs L.J."/>
            <person name="Griffith J."/>
            <person name="Grunwald N.J."/>
            <person name="Horn K."/>
            <person name="Horner N.R."/>
            <person name="Hu C.H."/>
            <person name="Huitema E."/>
            <person name="Jeong D.H."/>
            <person name="Jones A.M."/>
            <person name="Jones J.D."/>
            <person name="Jones R.W."/>
            <person name="Karlsson E.K."/>
            <person name="Kunjeti S.G."/>
            <person name="Lamour K."/>
            <person name="Liu Z."/>
            <person name="Ma L."/>
            <person name="Maclean D."/>
            <person name="Chibucos M.C."/>
            <person name="McDonald H."/>
            <person name="McWalters J."/>
            <person name="Meijer H.J."/>
            <person name="Morgan W."/>
            <person name="Morris P.F."/>
            <person name="Munro C.A."/>
            <person name="O'Neill K."/>
            <person name="Ospina-Giraldo M."/>
            <person name="Pinzon A."/>
            <person name="Pritchard L."/>
            <person name="Ramsahoye B."/>
            <person name="Ren Q."/>
            <person name="Restrepo S."/>
            <person name="Roy S."/>
            <person name="Sadanandom A."/>
            <person name="Savidor A."/>
            <person name="Schornack S."/>
            <person name="Schwartz D.C."/>
            <person name="Schumann U.D."/>
            <person name="Schwessinger B."/>
            <person name="Seyer L."/>
            <person name="Sharpe T."/>
            <person name="Silvar C."/>
            <person name="Song J."/>
            <person name="Studholme D.J."/>
            <person name="Sykes S."/>
            <person name="Thines M."/>
            <person name="van de Vondervoort P.J."/>
            <person name="Phuntumart V."/>
            <person name="Wawra S."/>
            <person name="Weide R."/>
            <person name="Win J."/>
            <person name="Young C."/>
            <person name="Zhou S."/>
            <person name="Fry W."/>
            <person name="Meyers B.C."/>
            <person name="van West P."/>
            <person name="Ristaino J."/>
            <person name="Govers F."/>
            <person name="Birch P.R."/>
            <person name="Whisson S.C."/>
            <person name="Judelson H.S."/>
            <person name="Nusbaum C."/>
        </authorList>
    </citation>
    <scope>NUCLEOTIDE SEQUENCE [LARGE SCALE GENOMIC DNA]</scope>
    <source>
        <strain evidence="2">T30-4</strain>
    </source>
</reference>
<dbReference type="GeneID" id="9466804"/>
<organism evidence="1 2">
    <name type="scientific">Phytophthora infestans (strain T30-4)</name>
    <name type="common">Potato late blight agent</name>
    <dbReference type="NCBI Taxonomy" id="403677"/>
    <lineage>
        <taxon>Eukaryota</taxon>
        <taxon>Sar</taxon>
        <taxon>Stramenopiles</taxon>
        <taxon>Oomycota</taxon>
        <taxon>Peronosporomycetes</taxon>
        <taxon>Peronosporales</taxon>
        <taxon>Peronosporaceae</taxon>
        <taxon>Phytophthora</taxon>
    </lineage>
</organism>
<dbReference type="KEGG" id="pif:PITG_20996"/>
<dbReference type="InParanoid" id="D0P3E0"/>
<dbReference type="VEuPathDB" id="FungiDB:PITG_20996"/>
<gene>
    <name evidence="1" type="ORF">PITG_20996</name>
</gene>
<protein>
    <submittedName>
        <fullName evidence="1">Uncharacterized protein</fullName>
    </submittedName>
</protein>
<accession>D0P3E0</accession>
<name>D0P3E0_PHYIT</name>
<sequence length="2532" mass="272066">MTEEVGQNPFVPQFPKAMGKLVSAASTARQSGCGRSVGCQGGKRVSATDSEGYGEARECGVDCKADSSWAQRRLPRRKARERDRFPKAMGKLVSAASTARRSACGRSVDCQGGKRVSATSVVAGMDNRAFFMMGCKTKTEVEERTRVRTQGTALTKATDSSYRATTVAGMLVDPVLYAFLNKGVDTTQRTAPSMIWGRGCSLDLRGEARERGVSYQGGKAPISDGYGQAREPGGGCKPRFPKAMGKLVSAASTARQSGCGRSVGCQGGKRVSATSVVAGTISYGYGEARERGVDCKAVRLWAQRRLPRRKARERDQFPKAMGKLVSAASTARRSGCGRRVSGQGGKRVTATSVVAGTISEGYGEARGCGVDCKAVRLWAQCRLPRRKARERDRFPKAMEKLVAISEGYGEARGCGVDCKADTSWAQRRLPRRKTRERDRFPTAMGKLVAAASTARQSGCGRSVGCQGGKRVSATDFRRLWGSSWVRRRLQGGQVVGAASAAKAETISKGYREARERGVDCKAVRLWAQRRLPRRKRVSATSVVAGTISEGYGEARECGVDCKADSPWAQRRLPRRKTRERDRFPKAMGKLVGAASTARQSGCGRSVGCQGGKRVSATSVVAGTISEDYGEARGRFPKAMGKLVGAASTARQSGCGGIVGCQGGKARERDKLFQGKLQIKADRVDELNAGYACSNVTALKLFQGKFQIKADRVEDLDSGYAGSNRFPKAMGKLVGAASTARQSGCGRSVGCQGGKRVSAMAVVASTISYGYGKARGCGVDCKAVRLWAQRRLPRRKTRERDKLFQGKFQIMADPVDDLDAGSISEGYGEARGCGVDCKADSSWPQRRLPRRKARERDRFPKAMGKLVGAASTARQSGCGRSVGCQGRKRVSATSVVAGTISEGYGEARGCGVDPRQSGCGAQRRLPRAKNADFRRLWGSSWVRRRLQGSQVVGAASAAKAENADFRKAYGEARECGVDCKADSSWAQRRLPRRKARERDKRFQGKFQIKADRVDDLDAGYACSNVTALRFPKTMGKLVGAASTARQSGCGRSVGCQGGKRKRFQGKLQIKADRVDELDAGYACSNVTALRFPKTMGKLVGAASTARQSGSGRSVGCQGGKRVSATSVVAGTISEGYGEARECGVDCKADSSWARRRLPRRKTRERDQFPKAMGKLVSAASTARRSSCGRNVGCQAGKRVSATSVVAGTISEGYGEARECGVDCKADSSWAQRRLPSRKARERDRFPTAMEKLVSAASTARRSGCGRSVGCQGGKRVSATSVVAGTISEGYGEARGCGVDCIAVKVVAAASAAKPESADFRRLWGSSWVRRRLQGSQVVGAASAAKAESADFRRLWGSSWVRRRLQGSQVVGAASAAKAENADFRRLWGSSWVRRRLQGSQVVGAASAAKAEKRKRFQGKFQIKADRVEDPSMRAAMFTALRFPKAMGKLVAAASTARQSGCGRSVGCKGGKRVSATSVVAGTISEGYGEARGCGVDCKAVRLWAQRRLPRQKARERDRFPKAMGKLVGAASTARQSGSGRSVGCQGGKRVSATSVVAGTISYGYGEARECGVDCKADSSWAQRRLPRQKAPISEGYGEARGCGVDRKAVRLWAQRRLPRQKAPISEGYGEARECDVDCKADSSWAQRRLPSRKARERDRFPKAMEKLVGAASTARQSGCGRSVGCQGGKRVSATSVVAGTISEGYGEARECGVDCKADSSWAQRRLPRRKARERDRFPKAMGKLVGAASTARQSGCGRSVGCQGGKRVSATSVVAGTISYGYGEARERGVDCKAVRLWAQRRLPRRKARERDRFPKAMGKLVSAASTARRTARGRSVGCQGRKRVSATSVVAGTISEGYGEARECGVDCKADSSWAQRRLPRRKTRERDKLVQGKFQIKGDRVDDLCSGYACSDVTALRFPKATGKLVSVASTPRRTARGRGVGCQGGKPRERDKLVQGKFQIKGDRVDDLCSGYACSDVTALRFPKAMGKLVSVASTARRTARGRSVGCQGGKRVSATSVVAGTISEGYGEARECGVDCKADSSWARRRLPRRKARERDRFPKAMGKLVSAASTARRAGCRRSVGCQGGKRVSATDFRRAMGKLVAAASTARRTARGRSVGCSGGKRVSATSVVAGTISEGYGEARECGVDCKADSSWAQRRLPKPKARERDKRFQGKFQIKADRVEDLDSGYARSDVTSLRFPKAMGKLVTISEGYGEARECGVDCKQSGCGRSVGCQGGKRVSATSVVAGTISYGYGEARECGVDCQGRKRVSATSVVAGTISEGYGEARGCGVDCKADSSWAQRRLLRRKARERYKLFQKKFQIKADRVEDLDAGYADFRRLWGSSWVRRRLHSSQGCGRSVGCQAGKRVSATSVVAGTISYGYEEARGCGVDCKAVRLWAQRRLPRRKTRERDKLFQGKLQIKADRVDELDAGYACSNVTALRFPKAMGKLVAAASTARQSGCGRSVGCQGGKRKRFQGQFQIKADRVDDLDAGYADFRRLWGSSWVRRRLQGGQVVGAATAAKAENA</sequence>